<dbReference type="Pfam" id="PF10604">
    <property type="entry name" value="Polyketide_cyc2"/>
    <property type="match status" value="1"/>
</dbReference>
<comment type="caution">
    <text evidence="1">The sequence shown here is derived from an EMBL/GenBank/DDBJ whole genome shotgun (WGS) entry which is preliminary data.</text>
</comment>
<dbReference type="RefSeq" id="WP_208294033.1">
    <property type="nucleotide sequence ID" value="NZ_SOAU01000001.1"/>
</dbReference>
<dbReference type="AlphaFoldDB" id="A0A4R7HZ96"/>
<dbReference type="InterPro" id="IPR023393">
    <property type="entry name" value="START-like_dom_sf"/>
</dbReference>
<protein>
    <submittedName>
        <fullName evidence="1">Polyketide cyclase/dehydrase/lipid transport protein</fullName>
    </submittedName>
</protein>
<evidence type="ECO:0000313" key="2">
    <source>
        <dbReference type="Proteomes" id="UP000294558"/>
    </source>
</evidence>
<accession>A0A4R7HZ96</accession>
<organism evidence="1 2">
    <name type="scientific">Ilumatobacter fluminis</name>
    <dbReference type="NCBI Taxonomy" id="467091"/>
    <lineage>
        <taxon>Bacteria</taxon>
        <taxon>Bacillati</taxon>
        <taxon>Actinomycetota</taxon>
        <taxon>Acidimicrobiia</taxon>
        <taxon>Acidimicrobiales</taxon>
        <taxon>Ilumatobacteraceae</taxon>
        <taxon>Ilumatobacter</taxon>
    </lineage>
</organism>
<dbReference type="Proteomes" id="UP000294558">
    <property type="component" value="Unassembled WGS sequence"/>
</dbReference>
<dbReference type="EMBL" id="SOAU01000001">
    <property type="protein sequence ID" value="TDT16567.1"/>
    <property type="molecule type" value="Genomic_DNA"/>
</dbReference>
<keyword evidence="2" id="KW-1185">Reference proteome</keyword>
<name>A0A4R7HZ96_9ACTN</name>
<dbReference type="InterPro" id="IPR019587">
    <property type="entry name" value="Polyketide_cyclase/dehydratase"/>
</dbReference>
<dbReference type="Gene3D" id="3.30.530.20">
    <property type="match status" value="1"/>
</dbReference>
<proteinExistence type="predicted"/>
<sequence>MKPWWVEREIAAPAGEAWALLVDVERWPAWGPSVSDAGLDGDAFGLGATGWVRTAVGVRVPFEITSFEDGEEWGWKVAGIPATDHRVRPVTDDRCVVGFGVPPLVAPYALVCRRALATIDGLLTG</sequence>
<evidence type="ECO:0000313" key="1">
    <source>
        <dbReference type="EMBL" id="TDT16567.1"/>
    </source>
</evidence>
<dbReference type="SUPFAM" id="SSF55961">
    <property type="entry name" value="Bet v1-like"/>
    <property type="match status" value="1"/>
</dbReference>
<reference evidence="1 2" key="1">
    <citation type="submission" date="2019-03" db="EMBL/GenBank/DDBJ databases">
        <title>Sequencing the genomes of 1000 actinobacteria strains.</title>
        <authorList>
            <person name="Klenk H.-P."/>
        </authorList>
    </citation>
    <scope>NUCLEOTIDE SEQUENCE [LARGE SCALE GENOMIC DNA]</scope>
    <source>
        <strain evidence="1 2">DSM 18936</strain>
    </source>
</reference>
<gene>
    <name evidence="1" type="ORF">BDK89_2158</name>
</gene>